<dbReference type="SUPFAM" id="SSF51215">
    <property type="entry name" value="Regulatory protein AraC"/>
    <property type="match status" value="1"/>
</dbReference>
<dbReference type="AlphaFoldDB" id="A0A0J6D274"/>
<dbReference type="OrthoDB" id="2237754at2"/>
<dbReference type="InterPro" id="IPR009057">
    <property type="entry name" value="Homeodomain-like_sf"/>
</dbReference>
<dbReference type="PANTHER" id="PTHR43280">
    <property type="entry name" value="ARAC-FAMILY TRANSCRIPTIONAL REGULATOR"/>
    <property type="match status" value="1"/>
</dbReference>
<evidence type="ECO:0000313" key="6">
    <source>
        <dbReference type="Proteomes" id="UP000035996"/>
    </source>
</evidence>
<dbReference type="PATRIC" id="fig|157733.3.peg.4192"/>
<dbReference type="InterPro" id="IPR020449">
    <property type="entry name" value="Tscrpt_reg_AraC-type_HTH"/>
</dbReference>
<evidence type="ECO:0000313" key="5">
    <source>
        <dbReference type="EMBL" id="KMM39408.1"/>
    </source>
</evidence>
<sequence>MEEKPTLYGSYGYRFSDPMLQGLAQIWSLGWDEQTSSLYDWDGTNRRDTGKYIFQYTISGKGCIEIDGLTHELTPGQGFIVNIPGDYRYYLPDDSERWEFIYLTLYGDVVERYWNDIQKEIGHIIHFQPDSEPVLYLLNLFEMAASQQIANAHQASGYAYQFTMKLFTYCSNLEKRLSQWPEAIVEASMYAMNHYGEEIGPDEMAASSGMSRYHFTRQFKQYTNQTPIQYLTDIRIKKAKELLLNTKYSSEDIAVLIGYKNANYFNKVFKKVTGTSPGKYRSSTNLSL</sequence>
<evidence type="ECO:0000259" key="4">
    <source>
        <dbReference type="PROSITE" id="PS01124"/>
    </source>
</evidence>
<evidence type="ECO:0000256" key="3">
    <source>
        <dbReference type="ARBA" id="ARBA00023163"/>
    </source>
</evidence>
<evidence type="ECO:0000256" key="1">
    <source>
        <dbReference type="ARBA" id="ARBA00023015"/>
    </source>
</evidence>
<dbReference type="GO" id="GO:0043565">
    <property type="term" value="F:sequence-specific DNA binding"/>
    <property type="evidence" value="ECO:0007669"/>
    <property type="project" value="InterPro"/>
</dbReference>
<evidence type="ECO:0000256" key="2">
    <source>
        <dbReference type="ARBA" id="ARBA00023125"/>
    </source>
</evidence>
<reference evidence="5" key="1">
    <citation type="submission" date="2015-06" db="EMBL/GenBank/DDBJ databases">
        <authorList>
            <person name="Liu B."/>
            <person name="Wang J."/>
            <person name="Zhu Y."/>
            <person name="Liu G."/>
            <person name="Chen Q."/>
            <person name="Zheng C."/>
            <person name="Che J."/>
            <person name="Ge C."/>
            <person name="Shi H."/>
            <person name="Pan Z."/>
            <person name="Liu X."/>
        </authorList>
    </citation>
    <scope>NUCLEOTIDE SEQUENCE [LARGE SCALE GENOMIC DNA]</scope>
    <source>
        <strain evidence="5">DSM 16346</strain>
    </source>
</reference>
<name>A0A0J6D274_9BACL</name>
<dbReference type="SMART" id="SM00342">
    <property type="entry name" value="HTH_ARAC"/>
    <property type="match status" value="1"/>
</dbReference>
<dbReference type="InterPro" id="IPR018060">
    <property type="entry name" value="HTH_AraC"/>
</dbReference>
<gene>
    <name evidence="5" type="ORF">AB986_09480</name>
</gene>
<keyword evidence="3" id="KW-0804">Transcription</keyword>
<dbReference type="Pfam" id="PF02311">
    <property type="entry name" value="AraC_binding"/>
    <property type="match status" value="1"/>
</dbReference>
<dbReference type="SUPFAM" id="SSF46689">
    <property type="entry name" value="Homeodomain-like"/>
    <property type="match status" value="2"/>
</dbReference>
<dbReference type="InterPro" id="IPR037923">
    <property type="entry name" value="HTH-like"/>
</dbReference>
<dbReference type="STRING" id="157733.AB986_09480"/>
<dbReference type="PANTHER" id="PTHR43280:SF2">
    <property type="entry name" value="HTH-TYPE TRANSCRIPTIONAL REGULATOR EXSA"/>
    <property type="match status" value="1"/>
</dbReference>
<dbReference type="Gene3D" id="2.60.120.280">
    <property type="entry name" value="Regulatory protein AraC"/>
    <property type="match status" value="1"/>
</dbReference>
<dbReference type="InterPro" id="IPR003313">
    <property type="entry name" value="AraC-bd"/>
</dbReference>
<keyword evidence="6" id="KW-1185">Reference proteome</keyword>
<feature type="domain" description="HTH araC/xylS-type" evidence="4">
    <location>
        <begin position="185"/>
        <end position="283"/>
    </location>
</feature>
<keyword evidence="1" id="KW-0805">Transcription regulation</keyword>
<comment type="caution">
    <text evidence="5">The sequence shown here is derived from an EMBL/GenBank/DDBJ whole genome shotgun (WGS) entry which is preliminary data.</text>
</comment>
<proteinExistence type="predicted"/>
<dbReference type="EMBL" id="LELK01000001">
    <property type="protein sequence ID" value="KMM39408.1"/>
    <property type="molecule type" value="Genomic_DNA"/>
</dbReference>
<dbReference type="GO" id="GO:0003700">
    <property type="term" value="F:DNA-binding transcription factor activity"/>
    <property type="evidence" value="ECO:0007669"/>
    <property type="project" value="InterPro"/>
</dbReference>
<organism evidence="5 6">
    <name type="scientific">Guptibacillus hwajinpoensis</name>
    <dbReference type="NCBI Taxonomy" id="208199"/>
    <lineage>
        <taxon>Bacteria</taxon>
        <taxon>Bacillati</taxon>
        <taxon>Bacillota</taxon>
        <taxon>Bacilli</taxon>
        <taxon>Bacillales</taxon>
        <taxon>Guptibacillaceae</taxon>
        <taxon>Guptibacillus</taxon>
    </lineage>
</organism>
<dbReference type="Proteomes" id="UP000035996">
    <property type="component" value="Unassembled WGS sequence"/>
</dbReference>
<dbReference type="Pfam" id="PF12833">
    <property type="entry name" value="HTH_18"/>
    <property type="match status" value="1"/>
</dbReference>
<dbReference type="Gene3D" id="1.10.10.60">
    <property type="entry name" value="Homeodomain-like"/>
    <property type="match status" value="2"/>
</dbReference>
<dbReference type="RefSeq" id="WP_048310578.1">
    <property type="nucleotide sequence ID" value="NZ_CP119526.1"/>
</dbReference>
<dbReference type="PROSITE" id="PS01124">
    <property type="entry name" value="HTH_ARAC_FAMILY_2"/>
    <property type="match status" value="1"/>
</dbReference>
<keyword evidence="2" id="KW-0238">DNA-binding</keyword>
<accession>A0A0J6D274</accession>
<protein>
    <recommendedName>
        <fullName evidence="4">HTH araC/xylS-type domain-containing protein</fullName>
    </recommendedName>
</protein>
<dbReference type="PRINTS" id="PR00032">
    <property type="entry name" value="HTHARAC"/>
</dbReference>